<feature type="region of interest" description="Disordered" evidence="1">
    <location>
        <begin position="1"/>
        <end position="30"/>
    </location>
</feature>
<name>A0A0W0YR43_9GAMM</name>
<feature type="transmembrane region" description="Helical" evidence="2">
    <location>
        <begin position="51"/>
        <end position="76"/>
    </location>
</feature>
<dbReference type="AlphaFoldDB" id="A0A0W0YR43"/>
<comment type="caution">
    <text evidence="3">The sequence shown here is derived from an EMBL/GenBank/DDBJ whole genome shotgun (WGS) entry which is preliminary data.</text>
</comment>
<keyword evidence="2 3" id="KW-0812">Transmembrane</keyword>
<dbReference type="PATRIC" id="fig|45074.5.peg.2360"/>
<accession>A0A0W0YR43</accession>
<evidence type="ECO:0000256" key="1">
    <source>
        <dbReference type="SAM" id="MobiDB-lite"/>
    </source>
</evidence>
<keyword evidence="4" id="KW-1185">Reference proteome</keyword>
<organism evidence="3 4">
    <name type="scientific">Legionella santicrucis</name>
    <dbReference type="NCBI Taxonomy" id="45074"/>
    <lineage>
        <taxon>Bacteria</taxon>
        <taxon>Pseudomonadati</taxon>
        <taxon>Pseudomonadota</taxon>
        <taxon>Gammaproteobacteria</taxon>
        <taxon>Legionellales</taxon>
        <taxon>Legionellaceae</taxon>
        <taxon>Legionella</taxon>
    </lineage>
</organism>
<feature type="compositionally biased region" description="Basic residues" evidence="1">
    <location>
        <begin position="16"/>
        <end position="30"/>
    </location>
</feature>
<proteinExistence type="predicted"/>
<dbReference type="Proteomes" id="UP000054703">
    <property type="component" value="Unassembled WGS sequence"/>
</dbReference>
<feature type="region of interest" description="Disordered" evidence="1">
    <location>
        <begin position="193"/>
        <end position="225"/>
    </location>
</feature>
<dbReference type="RefSeq" id="WP_237762109.1">
    <property type="nucleotide sequence ID" value="NZ_CAAAIH010000027.1"/>
</dbReference>
<sequence>MPRHYHNHPGPTHVPTHVHVHGNPHMQHMHGHPHVRIFPPIRPSVHVHRGYTYYGSGALLIGAAILIPAIILALLLSPTVGVAGYAASSMTLGAASVGAATAFSAATFGLGALALYGVVGLAYLYSSAKECYSGNKSMMDMMHSRVVNEDGLTVKGVLKSIGAVVWSPFLLIGGLAGMGVKAAVNAYNARKSSSQVDEPQVNETVQHTTCDPEKNLGLSRKSNEPTEPFHTKSVFATLDKKTEEDLILNTSSTLRC</sequence>
<dbReference type="EMBL" id="LNYU01000054">
    <property type="protein sequence ID" value="KTD59300.1"/>
    <property type="molecule type" value="Genomic_DNA"/>
</dbReference>
<feature type="transmembrane region" description="Helical" evidence="2">
    <location>
        <begin position="163"/>
        <end position="184"/>
    </location>
</feature>
<keyword evidence="2" id="KW-1133">Transmembrane helix</keyword>
<evidence type="ECO:0000256" key="2">
    <source>
        <dbReference type="SAM" id="Phobius"/>
    </source>
</evidence>
<reference evidence="3 4" key="1">
    <citation type="submission" date="2015-11" db="EMBL/GenBank/DDBJ databases">
        <title>Genomic analysis of 38 Legionella species identifies large and diverse effector repertoires.</title>
        <authorList>
            <person name="Burstein D."/>
            <person name="Amaro F."/>
            <person name="Zusman T."/>
            <person name="Lifshitz Z."/>
            <person name="Cohen O."/>
            <person name="Gilbert J.A."/>
            <person name="Pupko T."/>
            <person name="Shuman H.A."/>
            <person name="Segal G."/>
        </authorList>
    </citation>
    <scope>NUCLEOTIDE SEQUENCE [LARGE SCALE GENOMIC DNA]</scope>
    <source>
        <strain evidence="3 4">SC-63-C7</strain>
    </source>
</reference>
<evidence type="ECO:0000313" key="3">
    <source>
        <dbReference type="EMBL" id="KTD59300.1"/>
    </source>
</evidence>
<gene>
    <name evidence="3" type="ORF">Lsan_2204</name>
</gene>
<feature type="compositionally biased region" description="Polar residues" evidence="1">
    <location>
        <begin position="193"/>
        <end position="209"/>
    </location>
</feature>
<protein>
    <submittedName>
        <fullName evidence="3">Transmembrane protein</fullName>
    </submittedName>
</protein>
<keyword evidence="2" id="KW-0472">Membrane</keyword>
<evidence type="ECO:0000313" key="4">
    <source>
        <dbReference type="Proteomes" id="UP000054703"/>
    </source>
</evidence>